<dbReference type="Pfam" id="PF04326">
    <property type="entry name" value="SLFN_AlbA_2"/>
    <property type="match status" value="1"/>
</dbReference>
<organism evidence="2 3">
    <name type="scientific">Prevotella communis</name>
    <dbReference type="NCBI Taxonomy" id="2913614"/>
    <lineage>
        <taxon>Bacteria</taxon>
        <taxon>Pseudomonadati</taxon>
        <taxon>Bacteroidota</taxon>
        <taxon>Bacteroidia</taxon>
        <taxon>Bacteroidales</taxon>
        <taxon>Prevotellaceae</taxon>
        <taxon>Prevotella</taxon>
    </lineage>
</organism>
<dbReference type="STRING" id="645274.SAMN04487901_10151"/>
<dbReference type="AlphaFoldDB" id="A0A1G7RPQ0"/>
<name>A0A1G7RPQ0_9BACT</name>
<dbReference type="Gene3D" id="3.30.565.60">
    <property type="match status" value="1"/>
</dbReference>
<dbReference type="InterPro" id="IPR007421">
    <property type="entry name" value="Schlafen_AlbA_2_dom"/>
</dbReference>
<dbReference type="InterPro" id="IPR038475">
    <property type="entry name" value="RecG_C_sf"/>
</dbReference>
<dbReference type="PANTHER" id="PTHR30595:SF6">
    <property type="entry name" value="SCHLAFEN ALBA-2 DOMAIN-CONTAINING PROTEIN"/>
    <property type="match status" value="1"/>
</dbReference>
<evidence type="ECO:0000313" key="2">
    <source>
        <dbReference type="EMBL" id="SDG12742.1"/>
    </source>
</evidence>
<gene>
    <name evidence="2" type="ORF">SAMN04487901_10151</name>
</gene>
<dbReference type="Pfam" id="PF13749">
    <property type="entry name" value="HATPase_c_4"/>
    <property type="match status" value="1"/>
</dbReference>
<dbReference type="EMBL" id="FNCQ01000001">
    <property type="protein sequence ID" value="SDG12742.1"/>
    <property type="molecule type" value="Genomic_DNA"/>
</dbReference>
<protein>
    <submittedName>
        <fullName evidence="2">Predicted transcriptional regulator, contains HTH domain</fullName>
    </submittedName>
</protein>
<keyword evidence="3" id="KW-1185">Reference proteome</keyword>
<dbReference type="Proteomes" id="UP000198779">
    <property type="component" value="Unassembled WGS sequence"/>
</dbReference>
<dbReference type="Gene3D" id="3.30.950.30">
    <property type="entry name" value="Schlafen, AAA domain"/>
    <property type="match status" value="1"/>
</dbReference>
<dbReference type="PANTHER" id="PTHR30595">
    <property type="entry name" value="GLPR-RELATED TRANSCRIPTIONAL REPRESSOR"/>
    <property type="match status" value="1"/>
</dbReference>
<accession>A0A1G7RPQ0</accession>
<feature type="domain" description="Schlafen AlbA-2" evidence="1">
    <location>
        <begin position="14"/>
        <end position="128"/>
    </location>
</feature>
<sequence length="483" mass="54571">MTEKELVQLCKLGETTTTQFKLEFTTQKQIAEEMVAFANTRGGVIIFGAEDKTGKMVGLTYEQVQYTSRELGNTANEQVRPVIYLETEVVMHDDMAYLLAFVKNGVYKPYKDLSGNIWVKQGADKRRVTENSEIRRLLQNSHQYQVDKDGVDSTSEDDIDTKALDEYFKSVFNKKVDEFKMPASTVLKNAHITDELGRMTIAGLMYFAKEPQLFRPQFCIKAVWFVGNHIGGTQYHDSRDITGTIPEMYEDALRWLKSCLSRTQNGQTFNSEGILEIPEIVLEELLQNALVHLDLLKPAAIRLLVFDNRIEIVNPGCLPDGQTIEEVLLGNSDPRNPLLAQFGVKTMPYRGLGSGIPRVMAEDCDVELIDCPDGNQFIARIWRTTQKGDFTTQKANKELILTTQKEETATQKSNSTTQKPLNTTQKAILNYLKAHPTATRQKVAEALGNITEDGVKFNISKLQQYGRLKREGGRKNGHWVTID</sequence>
<evidence type="ECO:0000259" key="1">
    <source>
        <dbReference type="Pfam" id="PF04326"/>
    </source>
</evidence>
<reference evidence="3" key="1">
    <citation type="submission" date="2016-10" db="EMBL/GenBank/DDBJ databases">
        <authorList>
            <person name="Varghese N."/>
            <person name="Submissions S."/>
        </authorList>
    </citation>
    <scope>NUCLEOTIDE SEQUENCE [LARGE SCALE GENOMIC DNA]</scope>
    <source>
        <strain evidence="3">BP1-148</strain>
    </source>
</reference>
<proteinExistence type="predicted"/>
<dbReference type="InterPro" id="IPR038461">
    <property type="entry name" value="Schlafen_AlbA_2_dom_sf"/>
</dbReference>
<dbReference type="RefSeq" id="WP_091813353.1">
    <property type="nucleotide sequence ID" value="NZ_FNCQ01000001.1"/>
</dbReference>
<evidence type="ECO:0000313" key="3">
    <source>
        <dbReference type="Proteomes" id="UP000198779"/>
    </source>
</evidence>